<protein>
    <recommendedName>
        <fullName evidence="1">Threonine synthase N-terminal domain-containing protein</fullName>
    </recommendedName>
</protein>
<dbReference type="SUPFAM" id="SSF53686">
    <property type="entry name" value="Tryptophan synthase beta subunit-like PLP-dependent enzymes"/>
    <property type="match status" value="1"/>
</dbReference>
<reference evidence="2" key="1">
    <citation type="submission" date="2018-05" db="EMBL/GenBank/DDBJ databases">
        <authorList>
            <person name="Lanie J.A."/>
            <person name="Ng W.-L."/>
            <person name="Kazmierczak K.M."/>
            <person name="Andrzejewski T.M."/>
            <person name="Davidsen T.M."/>
            <person name="Wayne K.J."/>
            <person name="Tettelin H."/>
            <person name="Glass J.I."/>
            <person name="Rusch D."/>
            <person name="Podicherti R."/>
            <person name="Tsui H.-C.T."/>
            <person name="Winkler M.E."/>
        </authorList>
    </citation>
    <scope>NUCLEOTIDE SEQUENCE</scope>
</reference>
<dbReference type="Gene3D" id="3.90.1380.10">
    <property type="entry name" value="Threonine synthase, N-terminal domain"/>
    <property type="match status" value="1"/>
</dbReference>
<organism evidence="2">
    <name type="scientific">marine metagenome</name>
    <dbReference type="NCBI Taxonomy" id="408172"/>
    <lineage>
        <taxon>unclassified sequences</taxon>
        <taxon>metagenomes</taxon>
        <taxon>ecological metagenomes</taxon>
    </lineage>
</organism>
<dbReference type="PANTHER" id="PTHR42690">
    <property type="entry name" value="THREONINE SYNTHASE FAMILY MEMBER"/>
    <property type="match status" value="1"/>
</dbReference>
<evidence type="ECO:0000313" key="2">
    <source>
        <dbReference type="EMBL" id="SVE29909.1"/>
    </source>
</evidence>
<dbReference type="Pfam" id="PF14821">
    <property type="entry name" value="Thr_synth_N"/>
    <property type="match status" value="1"/>
</dbReference>
<proteinExistence type="predicted"/>
<sequence>MQYVSTRGESPPVSFTEAVALGLAPDGGLYLPESLPDLSSRVTEWEGLPYPDLCYYFL</sequence>
<dbReference type="InterPro" id="IPR036052">
    <property type="entry name" value="TrpB-like_PALP_sf"/>
</dbReference>
<feature type="domain" description="Threonine synthase N-terminal" evidence="1">
    <location>
        <begin position="2"/>
        <end position="56"/>
    </location>
</feature>
<feature type="non-terminal residue" evidence="2">
    <location>
        <position position="58"/>
    </location>
</feature>
<dbReference type="AlphaFoldDB" id="A0A383CCX0"/>
<dbReference type="InterPro" id="IPR051166">
    <property type="entry name" value="Threonine_Synthase"/>
</dbReference>
<accession>A0A383CCX0</accession>
<evidence type="ECO:0000259" key="1">
    <source>
        <dbReference type="Pfam" id="PF14821"/>
    </source>
</evidence>
<dbReference type="EMBL" id="UINC01207703">
    <property type="protein sequence ID" value="SVE29909.1"/>
    <property type="molecule type" value="Genomic_DNA"/>
</dbReference>
<name>A0A383CCX0_9ZZZZ</name>
<dbReference type="PANTHER" id="PTHR42690:SF1">
    <property type="entry name" value="THREONINE SYNTHASE-LIKE 2"/>
    <property type="match status" value="1"/>
</dbReference>
<gene>
    <name evidence="2" type="ORF">METZ01_LOCUS482763</name>
</gene>
<dbReference type="InterPro" id="IPR029144">
    <property type="entry name" value="Thr_synth_N"/>
</dbReference>
<dbReference type="InterPro" id="IPR037158">
    <property type="entry name" value="Thr_synth_N_sf"/>
</dbReference>